<dbReference type="InterPro" id="IPR035985">
    <property type="entry name" value="Ubiquitin-activating_enz"/>
</dbReference>
<protein>
    <submittedName>
        <fullName evidence="2">ThiF family adenylyltransferase</fullName>
    </submittedName>
</protein>
<keyword evidence="2" id="KW-0808">Transferase</keyword>
<evidence type="ECO:0000259" key="1">
    <source>
        <dbReference type="Pfam" id="PF00899"/>
    </source>
</evidence>
<dbReference type="EMBL" id="JBHPBY010000029">
    <property type="protein sequence ID" value="MFC1849280.1"/>
    <property type="molecule type" value="Genomic_DNA"/>
</dbReference>
<comment type="caution">
    <text evidence="2">The sequence shown here is derived from an EMBL/GenBank/DDBJ whole genome shotgun (WGS) entry which is preliminary data.</text>
</comment>
<evidence type="ECO:0000313" key="2">
    <source>
        <dbReference type="EMBL" id="MFC1849280.1"/>
    </source>
</evidence>
<name>A0ABV6YSU2_UNCC1</name>
<gene>
    <name evidence="2" type="ORF">ACFL27_03630</name>
</gene>
<proteinExistence type="predicted"/>
<dbReference type="PANTHER" id="PTHR10953:SF102">
    <property type="entry name" value="ADENYLYLTRANSFERASE AND SULFURTRANSFERASE MOCS3"/>
    <property type="match status" value="1"/>
</dbReference>
<keyword evidence="3" id="KW-1185">Reference proteome</keyword>
<dbReference type="PANTHER" id="PTHR10953">
    <property type="entry name" value="UBIQUITIN-ACTIVATING ENZYME E1"/>
    <property type="match status" value="1"/>
</dbReference>
<accession>A0ABV6YSU2</accession>
<dbReference type="SUPFAM" id="SSF69572">
    <property type="entry name" value="Activating enzymes of the ubiquitin-like proteins"/>
    <property type="match status" value="1"/>
</dbReference>
<dbReference type="Gene3D" id="3.40.50.720">
    <property type="entry name" value="NAD(P)-binding Rossmann-like Domain"/>
    <property type="match status" value="1"/>
</dbReference>
<keyword evidence="2" id="KW-0548">Nucleotidyltransferase</keyword>
<evidence type="ECO:0000313" key="3">
    <source>
        <dbReference type="Proteomes" id="UP001594351"/>
    </source>
</evidence>
<reference evidence="2 3" key="1">
    <citation type="submission" date="2024-09" db="EMBL/GenBank/DDBJ databases">
        <title>Laminarin stimulates single cell rates of sulfate reduction while oxygen inhibits transcriptomic activity in coastal marine sediment.</title>
        <authorList>
            <person name="Lindsay M."/>
            <person name="Orcutt B."/>
            <person name="Emerson D."/>
            <person name="Stepanauskas R."/>
            <person name="D'Angelo T."/>
        </authorList>
    </citation>
    <scope>NUCLEOTIDE SEQUENCE [LARGE SCALE GENOMIC DNA]</scope>
    <source>
        <strain evidence="2">SAG AM-311-K15</strain>
    </source>
</reference>
<dbReference type="InterPro" id="IPR045886">
    <property type="entry name" value="ThiF/MoeB/HesA"/>
</dbReference>
<dbReference type="Proteomes" id="UP001594351">
    <property type="component" value="Unassembled WGS sequence"/>
</dbReference>
<dbReference type="Pfam" id="PF00899">
    <property type="entry name" value="ThiF"/>
    <property type="match status" value="1"/>
</dbReference>
<dbReference type="InterPro" id="IPR000594">
    <property type="entry name" value="ThiF_NAD_FAD-bd"/>
</dbReference>
<feature type="domain" description="THIF-type NAD/FAD binding fold" evidence="1">
    <location>
        <begin position="19"/>
        <end position="251"/>
    </location>
</feature>
<organism evidence="2 3">
    <name type="scientific">candidate division CSSED10-310 bacterium</name>
    <dbReference type="NCBI Taxonomy" id="2855610"/>
    <lineage>
        <taxon>Bacteria</taxon>
        <taxon>Bacteria division CSSED10-310</taxon>
    </lineage>
</organism>
<sequence>MIKIDGDSSPDSEDRFTRFDLISWWDQKRLKNAHVLIAGAGALGNEIIKNCALVGIGNIFIADMDRIENSNLSRSVLFRKSDNGKLKAEIACQAAKDIYPEIMVQPFHGNIVHDLGLGVYFWADVIIGGLDNREARIALNTGSFFARKPWIDGAIEVLDGVARVFMPGAGPCYECTMSELDWKIIQDRRSCSLLSRTEMEQGKVPTTPTTASVIAGIQMQEAIKIIHNLDTLAGQGYIYSGLSGESYLVQYPRKPDCFGHETFSQLQVLNPGVQGCTVGELLERARTLLGSDAVIGLSRDILAALHCPHCLDREEIFCSLGSITEDRAPCPGCGTIRIPETLITLGLDHNLCDRTFAEIGVPYFDVVTARTEKESISFLFGGDSAHILGSLPDKLVNQSRSRES</sequence>
<dbReference type="GO" id="GO:0016779">
    <property type="term" value="F:nucleotidyltransferase activity"/>
    <property type="evidence" value="ECO:0007669"/>
    <property type="project" value="UniProtKB-KW"/>
</dbReference>